<dbReference type="PROSITE" id="PS51085">
    <property type="entry name" value="2FE2S_FER_2"/>
    <property type="match status" value="1"/>
</dbReference>
<dbReference type="InterPro" id="IPR000674">
    <property type="entry name" value="Ald_Oxase/Xan_DH_a/b"/>
</dbReference>
<evidence type="ECO:0000256" key="2">
    <source>
        <dbReference type="ARBA" id="ARBA00022723"/>
    </source>
</evidence>
<dbReference type="Gene3D" id="1.10.150.120">
    <property type="entry name" value="[2Fe-2S]-binding domain"/>
    <property type="match status" value="1"/>
</dbReference>
<dbReference type="CDD" id="cd00207">
    <property type="entry name" value="fer2"/>
    <property type="match status" value="1"/>
</dbReference>
<proteinExistence type="inferred from homology"/>
<dbReference type="Gene3D" id="3.10.20.30">
    <property type="match status" value="1"/>
</dbReference>
<reference evidence="7" key="1">
    <citation type="submission" date="2018-09" db="EMBL/GenBank/DDBJ databases">
        <title>Draft Genome Sequence of Mediterraneibacter sp. KCTC 15684.</title>
        <authorList>
            <person name="Kim J.S."/>
            <person name="Han K.I."/>
            <person name="Suh M.K."/>
            <person name="Lee K.C."/>
            <person name="Eom M.K."/>
            <person name="Lee J.H."/>
            <person name="Park S.H."/>
            <person name="Kang S.W."/>
            <person name="Park J.E."/>
            <person name="Oh B.S."/>
            <person name="Yu S.Y."/>
            <person name="Choi S.H."/>
            <person name="Lee D.H."/>
            <person name="Yoon H."/>
            <person name="Kim B."/>
            <person name="Yang S.J."/>
            <person name="Lee J.S."/>
        </authorList>
    </citation>
    <scope>NUCLEOTIDE SEQUENCE [LARGE SCALE GENOMIC DNA]</scope>
    <source>
        <strain evidence="7">KCTC 15684</strain>
    </source>
</reference>
<dbReference type="Proteomes" id="UP000265643">
    <property type="component" value="Unassembled WGS sequence"/>
</dbReference>
<feature type="domain" description="2Fe-2S ferredoxin-type" evidence="5">
    <location>
        <begin position="3"/>
        <end position="77"/>
    </location>
</feature>
<evidence type="ECO:0000313" key="7">
    <source>
        <dbReference type="Proteomes" id="UP000265643"/>
    </source>
</evidence>
<dbReference type="InterPro" id="IPR001041">
    <property type="entry name" value="2Fe-2S_ferredoxin-type"/>
</dbReference>
<dbReference type="Pfam" id="PF00111">
    <property type="entry name" value="Fer2"/>
    <property type="match status" value="1"/>
</dbReference>
<dbReference type="AlphaFoldDB" id="A0A391P2M3"/>
<dbReference type="SUPFAM" id="SSF47741">
    <property type="entry name" value="CO dehydrogenase ISP C-domain like"/>
    <property type="match status" value="1"/>
</dbReference>
<dbReference type="GO" id="GO:0051537">
    <property type="term" value="F:2 iron, 2 sulfur cluster binding"/>
    <property type="evidence" value="ECO:0007669"/>
    <property type="project" value="InterPro"/>
</dbReference>
<dbReference type="InterPro" id="IPR046867">
    <property type="entry name" value="AldOxase/xan_DH_MoCoBD2"/>
</dbReference>
<dbReference type="PROSITE" id="PS00197">
    <property type="entry name" value="2FE2S_FER_1"/>
    <property type="match status" value="1"/>
</dbReference>
<dbReference type="InterPro" id="IPR008274">
    <property type="entry name" value="AldOxase/xan_DH_MoCoBD1"/>
</dbReference>
<accession>A0A391P2M3</accession>
<dbReference type="InterPro" id="IPR017697">
    <property type="entry name" value="Xdh"/>
</dbReference>
<dbReference type="InterPro" id="IPR002888">
    <property type="entry name" value="2Fe-2S-bd"/>
</dbReference>
<dbReference type="SUPFAM" id="SSF54292">
    <property type="entry name" value="2Fe-2S ferredoxin-like"/>
    <property type="match status" value="1"/>
</dbReference>
<dbReference type="InterPro" id="IPR036884">
    <property type="entry name" value="2Fe-2S-bd_dom_sf"/>
</dbReference>
<dbReference type="Pfam" id="PF01315">
    <property type="entry name" value="Ald_Xan_dh_C"/>
    <property type="match status" value="1"/>
</dbReference>
<keyword evidence="3" id="KW-0560">Oxidoreductase</keyword>
<dbReference type="InterPro" id="IPR036856">
    <property type="entry name" value="Ald_Oxase/Xan_DH_a/b_sf"/>
</dbReference>
<dbReference type="RefSeq" id="WP_117604327.1">
    <property type="nucleotide sequence ID" value="NZ_BHGK01000001.1"/>
</dbReference>
<dbReference type="GO" id="GO:0016491">
    <property type="term" value="F:oxidoreductase activity"/>
    <property type="evidence" value="ECO:0007669"/>
    <property type="project" value="UniProtKB-KW"/>
</dbReference>
<comment type="similarity">
    <text evidence="1">Belongs to the xanthine dehydrogenase family.</text>
</comment>
<dbReference type="Pfam" id="PF02738">
    <property type="entry name" value="MoCoBD_1"/>
    <property type="match status" value="1"/>
</dbReference>
<name>A0A391P2M3_9FIRM</name>
<dbReference type="SMART" id="SM01008">
    <property type="entry name" value="Ald_Xan_dh_C"/>
    <property type="match status" value="1"/>
</dbReference>
<sequence length="868" mass="94155">MGEIYRFTVNGIERSTEANKPLLRYLRDDLHLHSVKDGCSEGACGTCTIVVDGKAVKSCVLTTKKAVGRKILTTEGLSNAEKEAFVYAFGAKGSVQCGFCIPGMVMAGKALIDRVPDPTEEEIKLALKGNICRCTGYKKIIEGIQLTAAILRGDVRIDEDLEKGEIYGVGKRAFRTDVRAKVLGYGEYPDDMELEGMVYASAVRSRYPRAKILDIHTEKALALPGVLTILTAEDVPNNKVGHLQQDWDVMIAKGDITRCVGDAICLVVAETRDILEKAKKLVQIDYEELQPVTSIREAMKEDAPKVHSSGNLCQSRHVTRGDAKTALANSKYTVTRTYTTPFTEHAFLEPECAVAMPYKDGVKIFSTDQGVYDTRKETAIMFGWEPERVVVENKLIGGGFGGKEDVSVQHIAALAAYKVKRPVKVVFSRAESLAFHPKRHAMEGTFTLGCDENGIFTGLDCEIYFDTGAYASLCGPVLERACTHSVGPYCYQNTDIRGFGYYTNNPPAGAFRGFGVCQSEFALESNINLLAEMVGISPWEIRYRNAIEPGKVLPNGQIADCSTALKETLLAVKDAYEANPGRAGIACAMKNAGVGVGIPDKGRAKLKVRNGKVELYCAASDIGQGCATVFQQMIAETTELGKGQIVGMGSNTEISPDSGTTSGSRQTLITGEAVRMAAADLKEALDQAGGSLEALEGQEFYEEFFDPTDKLGADVPYPKSHVAYGFATHVVVIDDEGKVKEVYAAHDSGKVVNPISIQGQIEGGVLMGLGYALTEDYPLKDSVPQAKYGTLGLMRSTQIPDIHAIYVEKEELLPFAYGAKGIGEIATIPTAPAVQGAYYAMDHILRSDLPMKDTFYSRKKGKKETWNG</sequence>
<evidence type="ECO:0000313" key="6">
    <source>
        <dbReference type="EMBL" id="GCA67981.1"/>
    </source>
</evidence>
<dbReference type="Pfam" id="PF20256">
    <property type="entry name" value="MoCoBD_2"/>
    <property type="match status" value="1"/>
</dbReference>
<keyword evidence="4" id="KW-0408">Iron</keyword>
<dbReference type="InterPro" id="IPR016208">
    <property type="entry name" value="Ald_Oxase/xanthine_DH-like"/>
</dbReference>
<protein>
    <submittedName>
        <fullName evidence="6">Selenium-dependent xanthine dehydrogenase</fullName>
    </submittedName>
</protein>
<evidence type="ECO:0000259" key="5">
    <source>
        <dbReference type="PROSITE" id="PS51085"/>
    </source>
</evidence>
<dbReference type="InterPro" id="IPR006058">
    <property type="entry name" value="2Fe2S_fd_BS"/>
</dbReference>
<dbReference type="PANTHER" id="PTHR11908:SF157">
    <property type="entry name" value="XANTHINE DEHYDROGENASE SUBUNIT D-RELATED"/>
    <property type="match status" value="1"/>
</dbReference>
<dbReference type="Gene3D" id="3.30.365.10">
    <property type="entry name" value="Aldehyde oxidase/xanthine dehydrogenase, molybdopterin binding domain"/>
    <property type="match status" value="5"/>
</dbReference>
<organism evidence="6 7">
    <name type="scientific">Mediterraneibacter butyricigenes</name>
    <dbReference type="NCBI Taxonomy" id="2316025"/>
    <lineage>
        <taxon>Bacteria</taxon>
        <taxon>Bacillati</taxon>
        <taxon>Bacillota</taxon>
        <taxon>Clostridia</taxon>
        <taxon>Lachnospirales</taxon>
        <taxon>Lachnospiraceae</taxon>
        <taxon>Mediterraneibacter</taxon>
    </lineage>
</organism>
<evidence type="ECO:0000256" key="4">
    <source>
        <dbReference type="ARBA" id="ARBA00023004"/>
    </source>
</evidence>
<dbReference type="PANTHER" id="PTHR11908">
    <property type="entry name" value="XANTHINE DEHYDROGENASE"/>
    <property type="match status" value="1"/>
</dbReference>
<keyword evidence="2" id="KW-0479">Metal-binding</keyword>
<dbReference type="InterPro" id="IPR037165">
    <property type="entry name" value="AldOxase/xan_DH_Mopterin-bd_sf"/>
</dbReference>
<evidence type="ECO:0000256" key="3">
    <source>
        <dbReference type="ARBA" id="ARBA00023002"/>
    </source>
</evidence>
<dbReference type="Pfam" id="PF01799">
    <property type="entry name" value="Fer2_2"/>
    <property type="match status" value="1"/>
</dbReference>
<dbReference type="NCBIfam" id="TIGR03311">
    <property type="entry name" value="Se_dep_XDH"/>
    <property type="match status" value="1"/>
</dbReference>
<dbReference type="SUPFAM" id="SSF54665">
    <property type="entry name" value="CO dehydrogenase molybdoprotein N-domain-like"/>
    <property type="match status" value="1"/>
</dbReference>
<evidence type="ECO:0000256" key="1">
    <source>
        <dbReference type="ARBA" id="ARBA00006849"/>
    </source>
</evidence>
<dbReference type="InterPro" id="IPR036010">
    <property type="entry name" value="2Fe-2S_ferredoxin-like_sf"/>
</dbReference>
<dbReference type="SUPFAM" id="SSF56003">
    <property type="entry name" value="Molybdenum cofactor-binding domain"/>
    <property type="match status" value="1"/>
</dbReference>
<comment type="caution">
    <text evidence="6">The sequence shown here is derived from an EMBL/GenBank/DDBJ whole genome shotgun (WGS) entry which is preliminary data.</text>
</comment>
<dbReference type="InterPro" id="IPR012675">
    <property type="entry name" value="Beta-grasp_dom_sf"/>
</dbReference>
<keyword evidence="7" id="KW-1185">Reference proteome</keyword>
<dbReference type="Gene3D" id="3.90.1170.50">
    <property type="entry name" value="Aldehyde oxidase/xanthine dehydrogenase, a/b hammerhead"/>
    <property type="match status" value="1"/>
</dbReference>
<dbReference type="EMBL" id="BHGK01000001">
    <property type="protein sequence ID" value="GCA67981.1"/>
    <property type="molecule type" value="Genomic_DNA"/>
</dbReference>
<gene>
    <name evidence="6" type="ORF">KGMB01110_24170</name>
</gene>
<dbReference type="GO" id="GO:0005506">
    <property type="term" value="F:iron ion binding"/>
    <property type="evidence" value="ECO:0007669"/>
    <property type="project" value="InterPro"/>
</dbReference>